<organism evidence="1 2">
    <name type="scientific">Lactococcus fujiensis JCM 16395</name>
    <dbReference type="NCBI Taxonomy" id="1291764"/>
    <lineage>
        <taxon>Bacteria</taxon>
        <taxon>Bacillati</taxon>
        <taxon>Bacillota</taxon>
        <taxon>Bacilli</taxon>
        <taxon>Lactobacillales</taxon>
        <taxon>Streptococcaceae</taxon>
        <taxon>Lactococcus</taxon>
    </lineage>
</organism>
<dbReference type="AlphaFoldDB" id="A0A2A5RJS6"/>
<reference evidence="1 2" key="1">
    <citation type="submission" date="2014-12" db="EMBL/GenBank/DDBJ databases">
        <title>Draft genome sequences of 10 type strains of Lactococcus.</title>
        <authorList>
            <person name="Sun Z."/>
            <person name="Zhong Z."/>
            <person name="Liu W."/>
            <person name="Zhang W."/>
            <person name="Zhang H."/>
        </authorList>
    </citation>
    <scope>NUCLEOTIDE SEQUENCE [LARGE SCALE GENOMIC DNA]</scope>
    <source>
        <strain evidence="1 2">JCM 16395</strain>
    </source>
</reference>
<comment type="caution">
    <text evidence="1">The sequence shown here is derived from an EMBL/GenBank/DDBJ whole genome shotgun (WGS) entry which is preliminary data.</text>
</comment>
<evidence type="ECO:0000313" key="1">
    <source>
        <dbReference type="EMBL" id="PCR99458.1"/>
    </source>
</evidence>
<protein>
    <submittedName>
        <fullName evidence="1">Uncharacterized protein</fullName>
    </submittedName>
</protein>
<sequence>MSRGAVSPEKFTLSQHLKGKKINFLPDKMMKDNLKNMVLTRQKLDDPIR</sequence>
<dbReference type="Proteomes" id="UP000218181">
    <property type="component" value="Unassembled WGS sequence"/>
</dbReference>
<name>A0A2A5RJS6_9LACT</name>
<keyword evidence="2" id="KW-1185">Reference proteome</keyword>
<accession>A0A2A5RJS6</accession>
<proteinExistence type="predicted"/>
<gene>
    <name evidence="1" type="ORF">RT41_GL001834</name>
</gene>
<evidence type="ECO:0000313" key="2">
    <source>
        <dbReference type="Proteomes" id="UP000218181"/>
    </source>
</evidence>
<dbReference type="EMBL" id="JXJU01000008">
    <property type="protein sequence ID" value="PCR99458.1"/>
    <property type="molecule type" value="Genomic_DNA"/>
</dbReference>